<feature type="chain" id="PRO_5047096838" description="DUF3558 family protein" evidence="2">
    <location>
        <begin position="22"/>
        <end position="197"/>
    </location>
</feature>
<evidence type="ECO:0000313" key="3">
    <source>
        <dbReference type="EMBL" id="MCP2332868.1"/>
    </source>
</evidence>
<sequence length="197" mass="19794">MSSVRPSVVLLVAAALLTGCAGGEEPAAQPSATPSAPPSSSAPAEPGAGGEDLGLAEVDLCALLTEEQLAELGVNDEPMSPPADPDHPSVRECRLPTLHEDSFGLYSLALVPAEDADALVDALGLDSGDGTEIGGLPATTYPAAEGSPEVCAFAVDLAPDQLLLAARMVDGVETTAARTCEEASTAAEYAVEALLDL</sequence>
<dbReference type="RefSeq" id="WP_081715264.1">
    <property type="nucleotide sequence ID" value="NZ_AUBJ02000001.1"/>
</dbReference>
<accession>A0ABT1JK28</accession>
<keyword evidence="2" id="KW-0732">Signal</keyword>
<evidence type="ECO:0000256" key="2">
    <source>
        <dbReference type="SAM" id="SignalP"/>
    </source>
</evidence>
<feature type="signal peptide" evidence="2">
    <location>
        <begin position="1"/>
        <end position="21"/>
    </location>
</feature>
<feature type="compositionally biased region" description="Low complexity" evidence="1">
    <location>
        <begin position="24"/>
        <end position="46"/>
    </location>
</feature>
<evidence type="ECO:0000256" key="1">
    <source>
        <dbReference type="SAM" id="MobiDB-lite"/>
    </source>
</evidence>
<dbReference type="Pfam" id="PF12079">
    <property type="entry name" value="DUF3558"/>
    <property type="match status" value="1"/>
</dbReference>
<protein>
    <recommendedName>
        <fullName evidence="5">DUF3558 family protein</fullName>
    </recommendedName>
</protein>
<reference evidence="3 4" key="1">
    <citation type="submission" date="2013-07" db="EMBL/GenBank/DDBJ databases">
        <authorList>
            <consortium name="DOE Joint Genome Institute"/>
            <person name="Reeve W."/>
            <person name="Huntemann M."/>
            <person name="Han J."/>
            <person name="Chen A."/>
            <person name="Kyrpides N."/>
            <person name="Mavromatis K."/>
            <person name="Markowitz V."/>
            <person name="Palaniappan K."/>
            <person name="Ivanova N."/>
            <person name="Schaumberg A."/>
            <person name="Pati A."/>
            <person name="Liolios K."/>
            <person name="Nordberg H.P."/>
            <person name="Cantor M.N."/>
            <person name="Hua S.X."/>
            <person name="Woyke T."/>
        </authorList>
    </citation>
    <scope>NUCLEOTIDE SEQUENCE [LARGE SCALE GENOMIC DNA]</scope>
    <source>
        <strain evidence="3 4">DSM 43889</strain>
    </source>
</reference>
<feature type="region of interest" description="Disordered" evidence="1">
    <location>
        <begin position="22"/>
        <end position="52"/>
    </location>
</feature>
<dbReference type="Proteomes" id="UP000791080">
    <property type="component" value="Unassembled WGS sequence"/>
</dbReference>
<dbReference type="InterPro" id="IPR024520">
    <property type="entry name" value="DUF3558"/>
</dbReference>
<dbReference type="EMBL" id="AUBJ02000001">
    <property type="protein sequence ID" value="MCP2332868.1"/>
    <property type="molecule type" value="Genomic_DNA"/>
</dbReference>
<evidence type="ECO:0000313" key="4">
    <source>
        <dbReference type="Proteomes" id="UP000791080"/>
    </source>
</evidence>
<proteinExistence type="predicted"/>
<gene>
    <name evidence="3" type="ORF">G443_003138</name>
</gene>
<dbReference type="PROSITE" id="PS51257">
    <property type="entry name" value="PROKAR_LIPOPROTEIN"/>
    <property type="match status" value="1"/>
</dbReference>
<reference evidence="3 4" key="2">
    <citation type="submission" date="2022-06" db="EMBL/GenBank/DDBJ databases">
        <title>Genomic Encyclopedia of Type Strains, Phase I: the one thousand microbial genomes (KMG-I) project.</title>
        <authorList>
            <person name="Kyrpides N."/>
        </authorList>
    </citation>
    <scope>NUCLEOTIDE SEQUENCE [LARGE SCALE GENOMIC DNA]</scope>
    <source>
        <strain evidence="3 4">DSM 43889</strain>
    </source>
</reference>
<keyword evidence="4" id="KW-1185">Reference proteome</keyword>
<organism evidence="3 4">
    <name type="scientific">Actinoalloteichus caeruleus DSM 43889</name>
    <dbReference type="NCBI Taxonomy" id="1120930"/>
    <lineage>
        <taxon>Bacteria</taxon>
        <taxon>Bacillati</taxon>
        <taxon>Actinomycetota</taxon>
        <taxon>Actinomycetes</taxon>
        <taxon>Pseudonocardiales</taxon>
        <taxon>Pseudonocardiaceae</taxon>
        <taxon>Actinoalloteichus</taxon>
        <taxon>Actinoalloteichus cyanogriseus</taxon>
    </lineage>
</organism>
<evidence type="ECO:0008006" key="5">
    <source>
        <dbReference type="Google" id="ProtNLM"/>
    </source>
</evidence>
<comment type="caution">
    <text evidence="3">The sequence shown here is derived from an EMBL/GenBank/DDBJ whole genome shotgun (WGS) entry which is preliminary data.</text>
</comment>
<name>A0ABT1JK28_ACTCY</name>